<organism evidence="4 5">
    <name type="scientific">Alkalimarinus sediminis</name>
    <dbReference type="NCBI Taxonomy" id="1632866"/>
    <lineage>
        <taxon>Bacteria</taxon>
        <taxon>Pseudomonadati</taxon>
        <taxon>Pseudomonadota</taxon>
        <taxon>Gammaproteobacteria</taxon>
        <taxon>Alteromonadales</taxon>
        <taxon>Alteromonadaceae</taxon>
        <taxon>Alkalimarinus</taxon>
    </lineage>
</organism>
<dbReference type="AlphaFoldDB" id="A0A9E8HJF3"/>
<dbReference type="EMBL" id="CP101527">
    <property type="protein sequence ID" value="UZW74457.1"/>
    <property type="molecule type" value="Genomic_DNA"/>
</dbReference>
<dbReference type="SUPFAM" id="SSF54631">
    <property type="entry name" value="CBS-domain pair"/>
    <property type="match status" value="1"/>
</dbReference>
<protein>
    <submittedName>
        <fullName evidence="4">CBS domain-containing protein</fullName>
    </submittedName>
</protein>
<gene>
    <name evidence="4" type="ORF">NNL22_15745</name>
</gene>
<feature type="domain" description="CBS" evidence="3">
    <location>
        <begin position="83"/>
        <end position="141"/>
    </location>
</feature>
<evidence type="ECO:0000256" key="1">
    <source>
        <dbReference type="ARBA" id="ARBA00023122"/>
    </source>
</evidence>
<dbReference type="PANTHER" id="PTHR43080:SF2">
    <property type="entry name" value="CBS DOMAIN-CONTAINING PROTEIN"/>
    <property type="match status" value="1"/>
</dbReference>
<dbReference type="PANTHER" id="PTHR43080">
    <property type="entry name" value="CBS DOMAIN-CONTAINING PROTEIN CBSX3, MITOCHONDRIAL"/>
    <property type="match status" value="1"/>
</dbReference>
<accession>A0A9E8HJF3</accession>
<evidence type="ECO:0000256" key="2">
    <source>
        <dbReference type="PROSITE-ProRule" id="PRU00703"/>
    </source>
</evidence>
<keyword evidence="1 2" id="KW-0129">CBS domain</keyword>
<name>A0A9E8HJF3_9ALTE</name>
<evidence type="ECO:0000259" key="3">
    <source>
        <dbReference type="PROSITE" id="PS51371"/>
    </source>
</evidence>
<dbReference type="InterPro" id="IPR046342">
    <property type="entry name" value="CBS_dom_sf"/>
</dbReference>
<dbReference type="Gene3D" id="3.10.580.10">
    <property type="entry name" value="CBS-domain"/>
    <property type="match status" value="1"/>
</dbReference>
<feature type="domain" description="CBS" evidence="3">
    <location>
        <begin position="8"/>
        <end position="64"/>
    </location>
</feature>
<dbReference type="Proteomes" id="UP001164472">
    <property type="component" value="Chromosome"/>
</dbReference>
<dbReference type="CDD" id="cd04584">
    <property type="entry name" value="CBS_pair_AcuB_like"/>
    <property type="match status" value="1"/>
</dbReference>
<dbReference type="Pfam" id="PF00571">
    <property type="entry name" value="CBS"/>
    <property type="match status" value="2"/>
</dbReference>
<evidence type="ECO:0000313" key="5">
    <source>
        <dbReference type="Proteomes" id="UP001164472"/>
    </source>
</evidence>
<dbReference type="InterPro" id="IPR000644">
    <property type="entry name" value="CBS_dom"/>
</dbReference>
<sequence length="148" mass="16605">MISVDEIMTANVFTLSPESSVYDARCLMSEQDIRHLPVVDEANKLVGLVTQRDLLSASESTLYTTSNDARVELEKQHKIEKIMTRTVKTIDERDSLRSAALRLRKYKHGCLPVVTDGELKGIITDTDFVGVAVHLLEQLESSIPVEEF</sequence>
<evidence type="ECO:0000313" key="4">
    <source>
        <dbReference type="EMBL" id="UZW74457.1"/>
    </source>
</evidence>
<dbReference type="KEGG" id="asem:NNL22_15745"/>
<dbReference type="SMART" id="SM00116">
    <property type="entry name" value="CBS"/>
    <property type="match status" value="2"/>
</dbReference>
<proteinExistence type="predicted"/>
<dbReference type="RefSeq" id="WP_251812599.1">
    <property type="nucleotide sequence ID" value="NZ_CP101527.1"/>
</dbReference>
<reference evidence="4" key="1">
    <citation type="submission" date="2022-07" db="EMBL/GenBank/DDBJ databases">
        <title>Alkalimarinus sp. nov., isolated from gut of a Alitta virens.</title>
        <authorList>
            <person name="Yang A.I."/>
            <person name="Shin N.-R."/>
        </authorList>
    </citation>
    <scope>NUCLEOTIDE SEQUENCE</scope>
    <source>
        <strain evidence="4">FA028</strain>
    </source>
</reference>
<dbReference type="InterPro" id="IPR051257">
    <property type="entry name" value="Diverse_CBS-Domain"/>
</dbReference>
<keyword evidence="5" id="KW-1185">Reference proteome</keyword>
<dbReference type="PROSITE" id="PS51371">
    <property type="entry name" value="CBS"/>
    <property type="match status" value="2"/>
</dbReference>